<sequence length="73" mass="8530">MAWPATRWCDLWKPSHMEVRRPFGVGWQRKRLKNGIFANGEATRSLALVGLSLPSHLNHHPTRTPYHYLPWPT</sequence>
<organism evidence="1">
    <name type="scientific">Siphoviridae sp. ctRlz6</name>
    <dbReference type="NCBI Taxonomy" id="2823581"/>
    <lineage>
        <taxon>Viruses</taxon>
        <taxon>Duplodnaviria</taxon>
        <taxon>Heunggongvirae</taxon>
        <taxon>Uroviricota</taxon>
        <taxon>Caudoviricetes</taxon>
    </lineage>
</organism>
<proteinExistence type="predicted"/>
<protein>
    <submittedName>
        <fullName evidence="1">Uncharacterized protein</fullName>
    </submittedName>
</protein>
<dbReference type="EMBL" id="BK014691">
    <property type="protein sequence ID" value="DAD68069.1"/>
    <property type="molecule type" value="Genomic_DNA"/>
</dbReference>
<evidence type="ECO:0000313" key="1">
    <source>
        <dbReference type="EMBL" id="DAD68069.1"/>
    </source>
</evidence>
<name>A0A8S5LDI2_9CAUD</name>
<reference evidence="1" key="1">
    <citation type="journal article" date="2021" name="Proc. Natl. Acad. Sci. U.S.A.">
        <title>A Catalog of Tens of Thousands of Viruses from Human Metagenomes Reveals Hidden Associations with Chronic Diseases.</title>
        <authorList>
            <person name="Tisza M.J."/>
            <person name="Buck C.B."/>
        </authorList>
    </citation>
    <scope>NUCLEOTIDE SEQUENCE</scope>
    <source>
        <strain evidence="1">CtRlz6</strain>
    </source>
</reference>
<accession>A0A8S5LDI2</accession>